<evidence type="ECO:0000256" key="4">
    <source>
        <dbReference type="SAM" id="SignalP"/>
    </source>
</evidence>
<accession>A0ABZ2Z9Y4</accession>
<evidence type="ECO:0000256" key="1">
    <source>
        <dbReference type="ARBA" id="ARBA00022487"/>
    </source>
</evidence>
<keyword evidence="1" id="KW-0719">Serine esterase</keyword>
<evidence type="ECO:0000256" key="2">
    <source>
        <dbReference type="ARBA" id="ARBA00022729"/>
    </source>
</evidence>
<feature type="chain" id="PRO_5046213562" evidence="4">
    <location>
        <begin position="19"/>
        <end position="392"/>
    </location>
</feature>
<keyword evidence="3" id="KW-0378">Hydrolase</keyword>
<dbReference type="SUPFAM" id="SSF53474">
    <property type="entry name" value="alpha/beta-Hydrolases"/>
    <property type="match status" value="1"/>
</dbReference>
<dbReference type="InterPro" id="IPR054579">
    <property type="entry name" value="GCE-like_dom"/>
</dbReference>
<dbReference type="Pfam" id="PF22244">
    <property type="entry name" value="GCE_fung"/>
    <property type="match status" value="1"/>
</dbReference>
<dbReference type="EMBL" id="CP150096">
    <property type="protein sequence ID" value="WZN48290.1"/>
    <property type="molecule type" value="Genomic_DNA"/>
</dbReference>
<dbReference type="RefSeq" id="WP_341842885.1">
    <property type="nucleotide sequence ID" value="NZ_CP149792.1"/>
</dbReference>
<feature type="domain" description="4-O-methyl-glucuronoyl methylesterase-like" evidence="5">
    <location>
        <begin position="99"/>
        <end position="338"/>
    </location>
</feature>
<evidence type="ECO:0000313" key="7">
    <source>
        <dbReference type="Proteomes" id="UP001449657"/>
    </source>
</evidence>
<sequence>MKTITFLTALLVSATTFAQNYDEALVPAYTLPDPLVLLNGQPVSDAKTWETTRRPEILRLFENNVYGVMPKDMDSIHFETLRQNASAMNGRAILKETCITVYRNGQSVAIGLTLFVPKNASKPAPVFLLINNRPKSNTDPDRNTKSPFWPAEMAINSGYAIAAFQVSDLAPDDKTKFTEGALRLYPDHLRMGNGMKAIGAWAWGASRVMDFFEKEPLVDAKKVALVGHSRGGKTSLWAAAQDQRFAIAISNCSGNTGAALARRQFGERIRIINTRFPHWFNDNYKQFNDRENDLPVDQHMLIALIAPRPVYATNATKDLWADPTGTFLALKNAEKVYALFMRKSALPASPPPVNQAIKRSVIGYHNREGEHDMTEPDWQHFIQFTNYHFKQK</sequence>
<evidence type="ECO:0000313" key="6">
    <source>
        <dbReference type="EMBL" id="WZN48290.1"/>
    </source>
</evidence>
<keyword evidence="7" id="KW-1185">Reference proteome</keyword>
<organism evidence="6 7">
    <name type="scientific">Chitinophaga caseinilytica</name>
    <dbReference type="NCBI Taxonomy" id="2267521"/>
    <lineage>
        <taxon>Bacteria</taxon>
        <taxon>Pseudomonadati</taxon>
        <taxon>Bacteroidota</taxon>
        <taxon>Chitinophagia</taxon>
        <taxon>Chitinophagales</taxon>
        <taxon>Chitinophagaceae</taxon>
        <taxon>Chitinophaga</taxon>
    </lineage>
</organism>
<evidence type="ECO:0000256" key="3">
    <source>
        <dbReference type="ARBA" id="ARBA00022801"/>
    </source>
</evidence>
<gene>
    <name evidence="6" type="ORF">WJU22_08890</name>
</gene>
<dbReference type="Gene3D" id="3.40.50.1820">
    <property type="entry name" value="alpha/beta hydrolase"/>
    <property type="match status" value="1"/>
</dbReference>
<evidence type="ECO:0000259" key="5">
    <source>
        <dbReference type="Pfam" id="PF22244"/>
    </source>
</evidence>
<keyword evidence="2 4" id="KW-0732">Signal</keyword>
<feature type="signal peptide" evidence="4">
    <location>
        <begin position="1"/>
        <end position="18"/>
    </location>
</feature>
<dbReference type="InterPro" id="IPR029058">
    <property type="entry name" value="AB_hydrolase_fold"/>
</dbReference>
<protein>
    <submittedName>
        <fullName evidence="6">Prolyl oligopeptidase family serine peptidase</fullName>
    </submittedName>
</protein>
<dbReference type="Proteomes" id="UP001449657">
    <property type="component" value="Chromosome"/>
</dbReference>
<proteinExistence type="predicted"/>
<reference evidence="6 7" key="1">
    <citation type="submission" date="2024-03" db="EMBL/GenBank/DDBJ databases">
        <title>Chitinophaga caseinilytica sp. nov., a casein hydrolysing bacterium isolated from forest soil.</title>
        <authorList>
            <person name="Lee D.S."/>
            <person name="Han D.M."/>
            <person name="Baek J.H."/>
            <person name="Choi D.G."/>
            <person name="Jeon J.H."/>
            <person name="Jeon C.O."/>
        </authorList>
    </citation>
    <scope>NUCLEOTIDE SEQUENCE [LARGE SCALE GENOMIC DNA]</scope>
    <source>
        <strain evidence="6 7">KACC 19118</strain>
    </source>
</reference>
<name>A0ABZ2Z9Y4_9BACT</name>